<name>A0AAU9G484_DROMD</name>
<dbReference type="AlphaFoldDB" id="A0AAU9G484"/>
<proteinExistence type="predicted"/>
<dbReference type="EMBL" id="AP029266">
    <property type="protein sequence ID" value="BFG02506.1"/>
    <property type="molecule type" value="Genomic_DNA"/>
</dbReference>
<protein>
    <submittedName>
        <fullName evidence="1">Uncharacterized protein</fullName>
    </submittedName>
</protein>
<gene>
    <name evidence="1" type="ORF">DMAD_01997</name>
</gene>
<evidence type="ECO:0000313" key="2">
    <source>
        <dbReference type="Proteomes" id="UP001500889"/>
    </source>
</evidence>
<reference evidence="1 2" key="1">
    <citation type="submission" date="2024-02" db="EMBL/GenBank/DDBJ databases">
        <title>A chromosome-level genome assembly of Drosophila madeirensis, a fruit fly species endemic to Madeira island.</title>
        <authorList>
            <person name="Tomihara K."/>
            <person name="Llopart A."/>
            <person name="Yamamoto D."/>
        </authorList>
    </citation>
    <scope>NUCLEOTIDE SEQUENCE [LARGE SCALE GENOMIC DNA]</scope>
    <source>
        <strain evidence="1 2">RF1</strain>
    </source>
</reference>
<accession>A0AAU9G484</accession>
<keyword evidence="2" id="KW-1185">Reference proteome</keyword>
<organism evidence="1 2">
    <name type="scientific">Drosophila madeirensis</name>
    <name type="common">Fruit fly</name>
    <dbReference type="NCBI Taxonomy" id="30013"/>
    <lineage>
        <taxon>Eukaryota</taxon>
        <taxon>Metazoa</taxon>
        <taxon>Ecdysozoa</taxon>
        <taxon>Arthropoda</taxon>
        <taxon>Hexapoda</taxon>
        <taxon>Insecta</taxon>
        <taxon>Pterygota</taxon>
        <taxon>Neoptera</taxon>
        <taxon>Endopterygota</taxon>
        <taxon>Diptera</taxon>
        <taxon>Brachycera</taxon>
        <taxon>Muscomorpha</taxon>
        <taxon>Ephydroidea</taxon>
        <taxon>Drosophilidae</taxon>
        <taxon>Drosophila</taxon>
        <taxon>Sophophora</taxon>
    </lineage>
</organism>
<sequence length="231" mass="26470">MKRVTALFRPALGTVSFLARGVPAAQQLCLQRCASQKVQQRFRELNKEAQRKNRVSGSGSLLLRNSHMRDANANAHKSQLPKPSDTARKIPHTTLATAKAVKKAPVKRMKTPKIEDYSRYRNSIRESNMWRDPAHPDTNWLKPHNAFAYKPDFGNTEPHTLKLSFMRSPDEKSKDMANRDLAKAMQKMRFIPGPAPMSATAKVVRQANPFENKFTRRTFMRSAFEFFNKKK</sequence>
<evidence type="ECO:0000313" key="1">
    <source>
        <dbReference type="EMBL" id="BFG02506.1"/>
    </source>
</evidence>
<dbReference type="Proteomes" id="UP001500889">
    <property type="component" value="Chromosome A"/>
</dbReference>